<evidence type="ECO:0000256" key="5">
    <source>
        <dbReference type="ARBA" id="ARBA00022573"/>
    </source>
</evidence>
<comment type="catalytic activity">
    <reaction evidence="12 14">
        <text>2 cob(II)yrinate a,c diamide + reduced [electron-transfer flavoprotein] + 2 ATP = 2 adenosylcob(III)yrinate a,c-diamide + 2 triphosphate + oxidized [electron-transfer flavoprotein] + 3 H(+)</text>
        <dbReference type="Rhea" id="RHEA:11528"/>
        <dbReference type="Rhea" id="RHEA-COMP:10685"/>
        <dbReference type="Rhea" id="RHEA-COMP:10686"/>
        <dbReference type="ChEBI" id="CHEBI:15378"/>
        <dbReference type="ChEBI" id="CHEBI:18036"/>
        <dbReference type="ChEBI" id="CHEBI:30616"/>
        <dbReference type="ChEBI" id="CHEBI:57692"/>
        <dbReference type="ChEBI" id="CHEBI:58307"/>
        <dbReference type="ChEBI" id="CHEBI:58503"/>
        <dbReference type="ChEBI" id="CHEBI:58537"/>
        <dbReference type="EC" id="2.5.1.17"/>
    </reaction>
</comment>
<keyword evidence="8 14" id="KW-0067">ATP-binding</keyword>
<dbReference type="UniPathway" id="UPA00148">
    <property type="reaction ID" value="UER00233"/>
</dbReference>
<dbReference type="PANTHER" id="PTHR12213:SF0">
    <property type="entry name" value="CORRINOID ADENOSYLTRANSFERASE MMAB"/>
    <property type="match status" value="1"/>
</dbReference>
<comment type="caution">
    <text evidence="16">The sequence shown here is derived from an EMBL/GenBank/DDBJ whole genome shotgun (WGS) entry which is preliminary data.</text>
</comment>
<dbReference type="GO" id="GO:0005524">
    <property type="term" value="F:ATP binding"/>
    <property type="evidence" value="ECO:0007669"/>
    <property type="project" value="UniProtKB-UniRule"/>
</dbReference>
<evidence type="ECO:0000313" key="17">
    <source>
        <dbReference type="Proteomes" id="UP000377798"/>
    </source>
</evidence>
<evidence type="ECO:0000256" key="4">
    <source>
        <dbReference type="ARBA" id="ARBA00020963"/>
    </source>
</evidence>
<evidence type="ECO:0000259" key="15">
    <source>
        <dbReference type="Pfam" id="PF01923"/>
    </source>
</evidence>
<evidence type="ECO:0000256" key="7">
    <source>
        <dbReference type="ARBA" id="ARBA00022741"/>
    </source>
</evidence>
<keyword evidence="17" id="KW-1185">Reference proteome</keyword>
<dbReference type="InterPro" id="IPR016030">
    <property type="entry name" value="CblAdoTrfase-like"/>
</dbReference>
<accession>A0A8H2M537</accession>
<evidence type="ECO:0000256" key="11">
    <source>
        <dbReference type="ARBA" id="ARBA00033354"/>
    </source>
</evidence>
<comment type="pathway">
    <text evidence="1 14">Cofactor biosynthesis; adenosylcobalamin biosynthesis; adenosylcobalamin from cob(II)yrinate a,c-diamide: step 2/7.</text>
</comment>
<evidence type="ECO:0000256" key="12">
    <source>
        <dbReference type="ARBA" id="ARBA00048555"/>
    </source>
</evidence>
<dbReference type="GO" id="GO:0008817">
    <property type="term" value="F:corrinoid adenosyltransferase activity"/>
    <property type="evidence" value="ECO:0007669"/>
    <property type="project" value="UniProtKB-UniRule"/>
</dbReference>
<keyword evidence="7 14" id="KW-0547">Nucleotide-binding</keyword>
<sequence length="179" mass="20262">MEIYTKTGDKGTTSLFDSVRVSKDDVRVESYGTVDELSAALGVCNNYIEDADLRKELMAIQNKLFVVSENLATSNQDKVRHFITEEDIHVLEKLVDKYMEKAGKFTGFVLQGTSKAAAFLHLARTVCRRAERRIVSLQGQAYVDPNVVKFVNRLADTIYAFARYCEDETIMVDFEADLK</sequence>
<proteinExistence type="inferred from homology"/>
<feature type="domain" description="Cobalamin adenosyltransferase-like" evidence="15">
    <location>
        <begin position="3"/>
        <end position="165"/>
    </location>
</feature>
<dbReference type="EMBL" id="CAACYI010000001">
    <property type="protein sequence ID" value="VFB16697.1"/>
    <property type="molecule type" value="Genomic_DNA"/>
</dbReference>
<organism evidence="16 17">
    <name type="scientific">Urinicoccus massiliensis</name>
    <dbReference type="NCBI Taxonomy" id="1723382"/>
    <lineage>
        <taxon>Bacteria</taxon>
        <taxon>Bacillati</taxon>
        <taxon>Bacillota</taxon>
        <taxon>Tissierellia</taxon>
        <taxon>Tissierellales</taxon>
        <taxon>Peptoniphilaceae</taxon>
        <taxon>Urinicoccus</taxon>
    </lineage>
</organism>
<comment type="catalytic activity">
    <reaction evidence="13 14">
        <text>2 cob(II)alamin + reduced [electron-transfer flavoprotein] + 2 ATP = 2 adenosylcob(III)alamin + 2 triphosphate + oxidized [electron-transfer flavoprotein] + 3 H(+)</text>
        <dbReference type="Rhea" id="RHEA:28671"/>
        <dbReference type="Rhea" id="RHEA-COMP:10685"/>
        <dbReference type="Rhea" id="RHEA-COMP:10686"/>
        <dbReference type="ChEBI" id="CHEBI:15378"/>
        <dbReference type="ChEBI" id="CHEBI:16304"/>
        <dbReference type="ChEBI" id="CHEBI:18036"/>
        <dbReference type="ChEBI" id="CHEBI:18408"/>
        <dbReference type="ChEBI" id="CHEBI:30616"/>
        <dbReference type="ChEBI" id="CHEBI:57692"/>
        <dbReference type="ChEBI" id="CHEBI:58307"/>
        <dbReference type="EC" id="2.5.1.17"/>
    </reaction>
</comment>
<dbReference type="AlphaFoldDB" id="A0A8H2M537"/>
<evidence type="ECO:0000256" key="9">
    <source>
        <dbReference type="ARBA" id="ARBA00031529"/>
    </source>
</evidence>
<comment type="similarity">
    <text evidence="2 14">Belongs to the Cob(I)alamin adenosyltransferase family.</text>
</comment>
<dbReference type="PANTHER" id="PTHR12213">
    <property type="entry name" value="CORRINOID ADENOSYLTRANSFERASE"/>
    <property type="match status" value="1"/>
</dbReference>
<evidence type="ECO:0000313" key="16">
    <source>
        <dbReference type="EMBL" id="VFB16697.1"/>
    </source>
</evidence>
<evidence type="ECO:0000256" key="3">
    <source>
        <dbReference type="ARBA" id="ARBA00012454"/>
    </source>
</evidence>
<evidence type="ECO:0000256" key="13">
    <source>
        <dbReference type="ARBA" id="ARBA00048692"/>
    </source>
</evidence>
<reference evidence="16 17" key="1">
    <citation type="submission" date="2019-02" db="EMBL/GenBank/DDBJ databases">
        <authorList>
            <consortium name="Pathogen Informatics"/>
        </authorList>
    </citation>
    <scope>NUCLEOTIDE SEQUENCE [LARGE SCALE GENOMIC DNA]</scope>
    <source>
        <strain evidence="16 17">3012STDY7089603</strain>
    </source>
</reference>
<dbReference type="EC" id="2.5.1.17" evidence="3 14"/>
<dbReference type="SUPFAM" id="SSF89028">
    <property type="entry name" value="Cobalamin adenosyltransferase-like"/>
    <property type="match status" value="1"/>
</dbReference>
<evidence type="ECO:0000256" key="8">
    <source>
        <dbReference type="ARBA" id="ARBA00022840"/>
    </source>
</evidence>
<evidence type="ECO:0000256" key="14">
    <source>
        <dbReference type="RuleBase" id="RU366026"/>
    </source>
</evidence>
<gene>
    <name evidence="16" type="primary">yvqK_1</name>
    <name evidence="16" type="ORF">NCTC13150_01249</name>
</gene>
<evidence type="ECO:0000256" key="2">
    <source>
        <dbReference type="ARBA" id="ARBA00007487"/>
    </source>
</evidence>
<evidence type="ECO:0000256" key="1">
    <source>
        <dbReference type="ARBA" id="ARBA00005121"/>
    </source>
</evidence>
<dbReference type="InterPro" id="IPR036451">
    <property type="entry name" value="CblAdoTrfase-like_sf"/>
</dbReference>
<dbReference type="GO" id="GO:0009236">
    <property type="term" value="P:cobalamin biosynthetic process"/>
    <property type="evidence" value="ECO:0007669"/>
    <property type="project" value="UniProtKB-UniRule"/>
</dbReference>
<dbReference type="NCBIfam" id="TIGR00636">
    <property type="entry name" value="PduO_Nterm"/>
    <property type="match status" value="1"/>
</dbReference>
<dbReference type="Proteomes" id="UP000377798">
    <property type="component" value="Unassembled WGS sequence"/>
</dbReference>
<keyword evidence="6 14" id="KW-0808">Transferase</keyword>
<name>A0A8H2M537_9FIRM</name>
<keyword evidence="5 14" id="KW-0169">Cobalamin biosynthesis</keyword>
<dbReference type="RefSeq" id="WP_034439094.1">
    <property type="nucleotide sequence ID" value="NZ_CAACYI010000001.1"/>
</dbReference>
<dbReference type="Gene3D" id="1.20.1200.10">
    <property type="entry name" value="Cobalamin adenosyltransferase-like"/>
    <property type="match status" value="1"/>
</dbReference>
<dbReference type="InterPro" id="IPR029499">
    <property type="entry name" value="PduO-typ"/>
</dbReference>
<protein>
    <recommendedName>
        <fullName evidence="4 14">Corrinoid adenosyltransferase</fullName>
        <ecNumber evidence="3 14">2.5.1.17</ecNumber>
    </recommendedName>
    <alternativeName>
        <fullName evidence="9 14">Cob(II)alamin adenosyltransferase</fullName>
    </alternativeName>
    <alternativeName>
        <fullName evidence="11 14">Cob(II)yrinic acid a,c-diamide adenosyltransferase</fullName>
    </alternativeName>
    <alternativeName>
        <fullName evidence="10 14">Cobinamide/cobalamin adenosyltransferase</fullName>
    </alternativeName>
</protein>
<dbReference type="Pfam" id="PF01923">
    <property type="entry name" value="Cob_adeno_trans"/>
    <property type="match status" value="1"/>
</dbReference>
<evidence type="ECO:0000256" key="6">
    <source>
        <dbReference type="ARBA" id="ARBA00022679"/>
    </source>
</evidence>
<evidence type="ECO:0000256" key="10">
    <source>
        <dbReference type="ARBA" id="ARBA00033334"/>
    </source>
</evidence>